<feature type="domain" description="ELMO" evidence="2">
    <location>
        <begin position="353"/>
        <end position="513"/>
    </location>
</feature>
<reference evidence="3" key="1">
    <citation type="submission" date="2021-04" db="EMBL/GenBank/DDBJ databases">
        <authorList>
            <consortium name="Molecular Ecology Group"/>
        </authorList>
    </citation>
    <scope>NUCLEOTIDE SEQUENCE</scope>
</reference>
<gene>
    <name evidence="3" type="ORF">CUNI_LOCUS11302</name>
</gene>
<dbReference type="AlphaFoldDB" id="A0A8S3Z845"/>
<dbReference type="PANTHER" id="PTHR12771:SF2">
    <property type="entry name" value="ELMO DOMAIN-CONTAINING PROTEIN 3"/>
    <property type="match status" value="1"/>
</dbReference>
<dbReference type="Proteomes" id="UP000678393">
    <property type="component" value="Unassembled WGS sequence"/>
</dbReference>
<feature type="compositionally biased region" description="Basic and acidic residues" evidence="1">
    <location>
        <begin position="520"/>
        <end position="531"/>
    </location>
</feature>
<protein>
    <recommendedName>
        <fullName evidence="2">ELMO domain-containing protein</fullName>
    </recommendedName>
</protein>
<dbReference type="PROSITE" id="PS51335">
    <property type="entry name" value="ELMO"/>
    <property type="match status" value="1"/>
</dbReference>
<name>A0A8S3Z845_9EUPU</name>
<feature type="region of interest" description="Disordered" evidence="1">
    <location>
        <begin position="85"/>
        <end position="120"/>
    </location>
</feature>
<evidence type="ECO:0000256" key="1">
    <source>
        <dbReference type="SAM" id="MobiDB-lite"/>
    </source>
</evidence>
<proteinExistence type="predicted"/>
<dbReference type="Pfam" id="PF04727">
    <property type="entry name" value="ELMO_CED12"/>
    <property type="match status" value="1"/>
</dbReference>
<dbReference type="OrthoDB" id="266227at2759"/>
<dbReference type="InterPro" id="IPR006816">
    <property type="entry name" value="ELMO_dom"/>
</dbReference>
<organism evidence="3 4">
    <name type="scientific">Candidula unifasciata</name>
    <dbReference type="NCBI Taxonomy" id="100452"/>
    <lineage>
        <taxon>Eukaryota</taxon>
        <taxon>Metazoa</taxon>
        <taxon>Spiralia</taxon>
        <taxon>Lophotrochozoa</taxon>
        <taxon>Mollusca</taxon>
        <taxon>Gastropoda</taxon>
        <taxon>Heterobranchia</taxon>
        <taxon>Euthyneura</taxon>
        <taxon>Panpulmonata</taxon>
        <taxon>Eupulmonata</taxon>
        <taxon>Stylommatophora</taxon>
        <taxon>Helicina</taxon>
        <taxon>Helicoidea</taxon>
        <taxon>Geomitridae</taxon>
        <taxon>Candidula</taxon>
    </lineage>
</organism>
<comment type="caution">
    <text evidence="3">The sequence shown here is derived from an EMBL/GenBank/DDBJ whole genome shotgun (WGS) entry which is preliminary data.</text>
</comment>
<keyword evidence="4" id="KW-1185">Reference proteome</keyword>
<evidence type="ECO:0000313" key="4">
    <source>
        <dbReference type="Proteomes" id="UP000678393"/>
    </source>
</evidence>
<evidence type="ECO:0000313" key="3">
    <source>
        <dbReference type="EMBL" id="CAG5125744.1"/>
    </source>
</evidence>
<dbReference type="EMBL" id="CAJHNH020002148">
    <property type="protein sequence ID" value="CAG5125744.1"/>
    <property type="molecule type" value="Genomic_DNA"/>
</dbReference>
<sequence>MDTSADLGVSLDELCIELNEDDNPKPLAAVRYSRDIAEIDVLDLINSQNADNYDTQEVNNTSAHVSTDFKSWSAQEKLILAEPINLEDNTHSSHTVTTSNTNTSTKDDSDSEFEVPDRPLAPPIKANLNQSADVCAKLTVNQGPDGVQWAERQQDVNINLTSENSKLLQNEILPSHPDVSADPMIFLQSSHALTMPTAQNSLLPGHNIYSELSEANKTDSLTSTLEGDLQMQSQDGKNNKEKYSRPSIVTTADDWENIQTIEPGFIQSGDRLSGPEPIIESKPLTSFSDSWAYFKAADYTLVKDKIKVQVERHGLSALKHVLFGPPKLHRDLLPQRELLFCVAATPFDNSSESHNRILQTIYRCLTGSRFDCQRFGSHWEEIGFQGKDPATDLRGTGMLSLLHLLHFLQSPSTKDLARDVYKLSLHPTQNFPFCIMSINLSRISLQAVREDVYNKECNRSKDVINTVNNIYTALFLHLYIAWKKGKTIMDSGFVIQEIEIYVRKHSKDIFKEMKAYEQAKKQHGQSRKDSDAEPIFLNVCKEDKS</sequence>
<feature type="compositionally biased region" description="Low complexity" evidence="1">
    <location>
        <begin position="92"/>
        <end position="104"/>
    </location>
</feature>
<dbReference type="PANTHER" id="PTHR12771">
    <property type="entry name" value="ENGULFMENT AND CELL MOTILITY"/>
    <property type="match status" value="1"/>
</dbReference>
<evidence type="ECO:0000259" key="2">
    <source>
        <dbReference type="PROSITE" id="PS51335"/>
    </source>
</evidence>
<dbReference type="InterPro" id="IPR050868">
    <property type="entry name" value="ELMO_domain-containing"/>
</dbReference>
<feature type="region of interest" description="Disordered" evidence="1">
    <location>
        <begin position="520"/>
        <end position="545"/>
    </location>
</feature>
<accession>A0A8S3Z845</accession>